<evidence type="ECO:0000256" key="10">
    <source>
        <dbReference type="SAM" id="MobiDB-lite"/>
    </source>
</evidence>
<feature type="compositionally biased region" description="Polar residues" evidence="10">
    <location>
        <begin position="603"/>
        <end position="617"/>
    </location>
</feature>
<dbReference type="SUPFAM" id="SSF46689">
    <property type="entry name" value="Homeodomain-like"/>
    <property type="match status" value="3"/>
</dbReference>
<comment type="function">
    <text evidence="7">Part of the SNAPc complex required for the transcription of both RNA polymerase II and III small-nuclear RNA genes. Binds to the proximal sequence element (PSE), a non-TATA-box basal promoter element common to these 2 types of genes. Recruits TBP and BRF2 to the U6 snRNA TATA box.</text>
</comment>
<dbReference type="GO" id="GO:0019185">
    <property type="term" value="C:snRNA-activating protein complex"/>
    <property type="evidence" value="ECO:0007669"/>
    <property type="project" value="TreeGrafter"/>
</dbReference>
<evidence type="ECO:0000256" key="1">
    <source>
        <dbReference type="ARBA" id="ARBA00022553"/>
    </source>
</evidence>
<feature type="compositionally biased region" description="Low complexity" evidence="10">
    <location>
        <begin position="1049"/>
        <end position="1070"/>
    </location>
</feature>
<evidence type="ECO:0000256" key="2">
    <source>
        <dbReference type="ARBA" id="ARBA00022737"/>
    </source>
</evidence>
<keyword evidence="5" id="KW-0804">Transcription</keyword>
<feature type="domain" description="Myb-like" evidence="11">
    <location>
        <begin position="394"/>
        <end position="445"/>
    </location>
</feature>
<feature type="domain" description="HTH myb-type" evidence="13">
    <location>
        <begin position="394"/>
        <end position="449"/>
    </location>
</feature>
<evidence type="ECO:0000313" key="15">
    <source>
        <dbReference type="RefSeq" id="XP_006863875.1"/>
    </source>
</evidence>
<dbReference type="Pfam" id="PF13921">
    <property type="entry name" value="Myb_DNA-bind_6"/>
    <property type="match status" value="1"/>
</dbReference>
<evidence type="ECO:0000256" key="8">
    <source>
        <dbReference type="ARBA" id="ARBA00071222"/>
    </source>
</evidence>
<feature type="compositionally biased region" description="Acidic residues" evidence="10">
    <location>
        <begin position="521"/>
        <end position="540"/>
    </location>
</feature>
<dbReference type="GO" id="GO:0000978">
    <property type="term" value="F:RNA polymerase II cis-regulatory region sequence-specific DNA binding"/>
    <property type="evidence" value="ECO:0007669"/>
    <property type="project" value="TreeGrafter"/>
</dbReference>
<evidence type="ECO:0000259" key="11">
    <source>
        <dbReference type="PROSITE" id="PS50090"/>
    </source>
</evidence>
<dbReference type="Proteomes" id="UP000504623">
    <property type="component" value="Unplaced"/>
</dbReference>
<feature type="region of interest" description="Disordered" evidence="10">
    <location>
        <begin position="785"/>
        <end position="830"/>
    </location>
</feature>
<dbReference type="PROSITE" id="PS50090">
    <property type="entry name" value="MYB_LIKE"/>
    <property type="match status" value="4"/>
</dbReference>
<keyword evidence="1" id="KW-0597">Phosphoprotein</keyword>
<dbReference type="InterPro" id="IPR017930">
    <property type="entry name" value="Myb_dom"/>
</dbReference>
<feature type="compositionally biased region" description="Acidic residues" evidence="10">
    <location>
        <begin position="37"/>
        <end position="54"/>
    </location>
</feature>
<feature type="region of interest" description="Disordered" evidence="10">
    <location>
        <begin position="515"/>
        <end position="557"/>
    </location>
</feature>
<dbReference type="InterPro" id="IPR001005">
    <property type="entry name" value="SANT/Myb"/>
</dbReference>
<keyword evidence="2" id="KW-0677">Repeat</keyword>
<feature type="domain" description="SANT" evidence="12">
    <location>
        <begin position="402"/>
        <end position="443"/>
    </location>
</feature>
<feature type="region of interest" description="Disordered" evidence="10">
    <location>
        <begin position="1013"/>
        <end position="1081"/>
    </location>
</feature>
<feature type="region of interest" description="Disordered" evidence="10">
    <location>
        <begin position="31"/>
        <end position="83"/>
    </location>
</feature>
<dbReference type="CDD" id="cd00167">
    <property type="entry name" value="SANT"/>
    <property type="match status" value="2"/>
</dbReference>
<evidence type="ECO:0000256" key="6">
    <source>
        <dbReference type="ARBA" id="ARBA00023242"/>
    </source>
</evidence>
<dbReference type="RefSeq" id="XP_006863875.1">
    <property type="nucleotide sequence ID" value="XM_006863813.1"/>
</dbReference>
<dbReference type="InterPro" id="IPR051575">
    <property type="entry name" value="Myb-like_DNA-bd"/>
</dbReference>
<dbReference type="GO" id="GO:0042795">
    <property type="term" value="P:snRNA transcription by RNA polymerase II"/>
    <property type="evidence" value="ECO:0007669"/>
    <property type="project" value="TreeGrafter"/>
</dbReference>
<dbReference type="PANTHER" id="PTHR46621">
    <property type="entry name" value="SNRNA-ACTIVATING PROTEIN COMPLEX SUBUNIT 4"/>
    <property type="match status" value="1"/>
</dbReference>
<dbReference type="CTD" id="6621"/>
<evidence type="ECO:0000256" key="4">
    <source>
        <dbReference type="ARBA" id="ARBA00023125"/>
    </source>
</evidence>
<accession>A0A9B0TN88</accession>
<dbReference type="SMART" id="SM00717">
    <property type="entry name" value="SANT"/>
    <property type="match status" value="5"/>
</dbReference>
<feature type="domain" description="Myb-like" evidence="11">
    <location>
        <begin position="341"/>
        <end position="393"/>
    </location>
</feature>
<sequence length="1410" mass="154828">MATDSEREKIEQEIRELERILEPSSSRISVELCESSLDSESDADSLLQDEDSDAPDPPISEEDRWGEASNEEEDPKDRNLPEDPETCLQLNMVYQEVLQEKLTEVHLLLAQNRAQQEEIMGSLAGSKVKVRKSLPPHMFIGHFMKPYFKDKVTGVGPPANEDMREKAAQGVKSFEELLVTKWKSWEKTLLRKSVISDRLQRLLQPKLLKLEYLQQKQSQVSGETEKQLLDKQIRDTEKDMEDIHQLSEEALLGTRQDNHDWEKISNVNFEGGRSAEEIRKFWQNCEHPSINKQEWSEEEVEQLKVISAQHGHLEWQEIAEELGTQRSAFQCLQKFQQHNRDLKRKEWTEEEDRMLTQLVQEMRVGSHIPYRRIVYYMEGRDSMQLIYRWTKSLDPSLRRGCWTPEEDSKLLQAVAKHGAQDWFKIREEVPGRSDAQCRDRYLRRLHFSLKKGRWNPKEEEKLIELIEKHGAGHWAKIAAELPHRTGSQCLSKWKIMVRKKQRHWRRRRRPQRCIRWSSSSEESEDSGDSSSEDTETEPEDTSGASGEGEVPPPTPYVVPSMDLWVPARQCPTKLWACAQDWSGRPPVLSRPLKEAETDHHGSIQHQRLANTCPTSDQELGDKHGTHGQEVSPETVLRVLRANTAAQGRPLKEQWRRPQQPLSSRPPGPSLGSSSGPLWPPPSPHGLRRQRHRHALQRRLLNRRLLMAVGPWVGKVVLPPRQAPRRPTVQTRADAIWRQLQNSHLKSTPVFTLLIQLFQIDADGCMEVIRERKTQAPTVLHHLQAQHHAGVPTQATRQSSSHSDSRRLGTHQPRSPGPSPVLSGPRPKAKTVSQLLREKRLQEAQARRTILDPRPLPLQLLVSSPGGSLPTLQPAPQGPPAAGPPVCNMPGLGVPIGAAPGTANPLQGAQISAKEQRPHILQAPIPTLTPIGGSRNQVPILGYQRGLGQSQAPTSSRKQGLPELPLLLPAAPSPAQLPALNLVPTHVAAGTTLPVTWVLVPSSVPAMVGLPRPAVSSGPGGSVTLLPSPASPPRAAPTLHSPAEATGERASALGAAPPQPAASSRSEAEPPSSQPCPKKGPLATSLLSLEEAGDTQAWLRGQRGGCVPSLGKRLPYQPPALCTLRTLSSLLLHKETLEYKAATLVPGTAVGTEGGPQAGALKAALDMVHTRLGDSPAYLLLKARFLAAFSLPALLATLPPLGVSTTLSASTRLDSDSEDESLLGDPKCPDGVGPQARPQHPAETPQTTAQHSGLKTAGSGGDCPDRAQSYGPLCIAAQAHMCALSTQTGQGERCGLPVVCSGPGHPATAMCLSSGGYSHPHEGTEAPSARVHGVIPMPSPEGCFRPRKCQGPRPRPPGQQVVATSGHQAEYWHSPQAAASQGPEVGWLVLGVFVGAPGQQQISRPPGAEDP</sequence>
<evidence type="ECO:0000256" key="3">
    <source>
        <dbReference type="ARBA" id="ARBA00023015"/>
    </source>
</evidence>
<keyword evidence="4" id="KW-0238">DNA-binding</keyword>
<dbReference type="PROSITE" id="PS51293">
    <property type="entry name" value="SANT"/>
    <property type="match status" value="2"/>
</dbReference>
<feature type="region of interest" description="Disordered" evidence="10">
    <location>
        <begin position="588"/>
        <end position="691"/>
    </location>
</feature>
<evidence type="ECO:0000256" key="5">
    <source>
        <dbReference type="ARBA" id="ARBA00023163"/>
    </source>
</evidence>
<dbReference type="PROSITE" id="PS51294">
    <property type="entry name" value="HTH_MYB"/>
    <property type="match status" value="3"/>
</dbReference>
<gene>
    <name evidence="15" type="primary">SNAPC4</name>
</gene>
<keyword evidence="3" id="KW-0805">Transcription regulation</keyword>
<dbReference type="OrthoDB" id="2143914at2759"/>
<evidence type="ECO:0000259" key="12">
    <source>
        <dbReference type="PROSITE" id="PS51293"/>
    </source>
</evidence>
<protein>
    <recommendedName>
        <fullName evidence="8">snRNA-activating protein complex subunit 4</fullName>
    </recommendedName>
    <alternativeName>
        <fullName evidence="9">snRNA-activating protein complex 190 kDa subunit</fullName>
    </alternativeName>
</protein>
<dbReference type="GeneID" id="102834953"/>
<keyword evidence="6" id="KW-0539">Nucleus</keyword>
<dbReference type="GO" id="GO:0001006">
    <property type="term" value="F:RNA polymerase III type 3 promoter sequence-specific DNA binding"/>
    <property type="evidence" value="ECO:0007669"/>
    <property type="project" value="TreeGrafter"/>
</dbReference>
<dbReference type="FunFam" id="1.10.10.60:FF:000321">
    <property type="entry name" value="Small nuclear RNA-activating complex, polypeptide 4"/>
    <property type="match status" value="1"/>
</dbReference>
<dbReference type="InterPro" id="IPR017884">
    <property type="entry name" value="SANT_dom"/>
</dbReference>
<dbReference type="Gene3D" id="1.10.10.60">
    <property type="entry name" value="Homeodomain-like"/>
    <property type="match status" value="4"/>
</dbReference>
<feature type="domain" description="HTH myb-type" evidence="13">
    <location>
        <begin position="287"/>
        <end position="343"/>
    </location>
</feature>
<evidence type="ECO:0000256" key="9">
    <source>
        <dbReference type="ARBA" id="ARBA00079701"/>
    </source>
</evidence>
<reference evidence="15" key="1">
    <citation type="submission" date="2025-08" db="UniProtKB">
        <authorList>
            <consortium name="RefSeq"/>
        </authorList>
    </citation>
    <scope>IDENTIFICATION</scope>
    <source>
        <tissue evidence="15">Spleen</tissue>
    </source>
</reference>
<feature type="domain" description="SANT" evidence="12">
    <location>
        <begin position="449"/>
        <end position="498"/>
    </location>
</feature>
<feature type="compositionally biased region" description="Polar residues" evidence="10">
    <location>
        <begin position="792"/>
        <end position="801"/>
    </location>
</feature>
<evidence type="ECO:0000313" key="14">
    <source>
        <dbReference type="Proteomes" id="UP000504623"/>
    </source>
</evidence>
<dbReference type="GO" id="GO:0042796">
    <property type="term" value="P:snRNA transcription by RNA polymerase III"/>
    <property type="evidence" value="ECO:0007669"/>
    <property type="project" value="TreeGrafter"/>
</dbReference>
<keyword evidence="14" id="KW-1185">Reference proteome</keyword>
<feature type="domain" description="Myb-like" evidence="11">
    <location>
        <begin position="287"/>
        <end position="339"/>
    </location>
</feature>
<feature type="domain" description="Myb-like" evidence="11">
    <location>
        <begin position="446"/>
        <end position="497"/>
    </location>
</feature>
<dbReference type="FunFam" id="1.10.10.60:FF:000314">
    <property type="entry name" value="Small nuclear RNA-activating complex, polypeptide 4"/>
    <property type="match status" value="1"/>
</dbReference>
<feature type="compositionally biased region" description="Basic and acidic residues" evidence="10">
    <location>
        <begin position="591"/>
        <end position="601"/>
    </location>
</feature>
<evidence type="ECO:0000256" key="7">
    <source>
        <dbReference type="ARBA" id="ARBA00025193"/>
    </source>
</evidence>
<dbReference type="FunFam" id="1.10.10.60:FF:000016">
    <property type="entry name" value="Transcriptional activator Myb isoform A"/>
    <property type="match status" value="1"/>
</dbReference>
<dbReference type="Pfam" id="PF00249">
    <property type="entry name" value="Myb_DNA-binding"/>
    <property type="match status" value="2"/>
</dbReference>
<feature type="domain" description="HTH myb-type" evidence="13">
    <location>
        <begin position="450"/>
        <end position="501"/>
    </location>
</feature>
<feature type="region of interest" description="Disordered" evidence="10">
    <location>
        <begin position="1209"/>
        <end position="1261"/>
    </location>
</feature>
<feature type="compositionally biased region" description="Polar residues" evidence="10">
    <location>
        <begin position="1243"/>
        <end position="1252"/>
    </location>
</feature>
<name>A0A9B0TN88_CHRAS</name>
<evidence type="ECO:0000259" key="13">
    <source>
        <dbReference type="PROSITE" id="PS51294"/>
    </source>
</evidence>
<dbReference type="InterPro" id="IPR009057">
    <property type="entry name" value="Homeodomain-like_sf"/>
</dbReference>
<dbReference type="PANTHER" id="PTHR46621:SF1">
    <property type="entry name" value="SNRNA-ACTIVATING PROTEIN COMPLEX SUBUNIT 4"/>
    <property type="match status" value="1"/>
</dbReference>
<proteinExistence type="predicted"/>
<organism evidence="14 15">
    <name type="scientific">Chrysochloris asiatica</name>
    <name type="common">Cape golden mole</name>
    <dbReference type="NCBI Taxonomy" id="185453"/>
    <lineage>
        <taxon>Eukaryota</taxon>
        <taxon>Metazoa</taxon>
        <taxon>Chordata</taxon>
        <taxon>Craniata</taxon>
        <taxon>Vertebrata</taxon>
        <taxon>Euteleostomi</taxon>
        <taxon>Mammalia</taxon>
        <taxon>Eutheria</taxon>
        <taxon>Afrotheria</taxon>
        <taxon>Chrysochloridae</taxon>
        <taxon>Chrysochlorinae</taxon>
        <taxon>Chrysochloris</taxon>
    </lineage>
</organism>